<gene>
    <name evidence="1" type="ORF">PsYK624_063650</name>
</gene>
<dbReference type="AlphaFoldDB" id="A0A9P3LC81"/>
<protein>
    <submittedName>
        <fullName evidence="1">Uncharacterized protein</fullName>
    </submittedName>
</protein>
<comment type="caution">
    <text evidence="1">The sequence shown here is derived from an EMBL/GenBank/DDBJ whole genome shotgun (WGS) entry which is preliminary data.</text>
</comment>
<sequence>MSHHQPKTAAYSLIWGIPPHPEDLTALSNELQHYMLWNEDERRFLYVLSAMLNACWSAAPLDRGRLPQPAHSACRGFQAYAVCEKFKPEACPPPRPGYAPKPSRVVDGFAAHCAYTGRPYQPGEHYSNTLDILNSLLAYVDTEAFAECNKPGRLTHDERNHLFWYKRIISDAKCGVRLA</sequence>
<keyword evidence="2" id="KW-1185">Reference proteome</keyword>
<accession>A0A9P3LC81</accession>
<evidence type="ECO:0000313" key="1">
    <source>
        <dbReference type="EMBL" id="GJE90236.1"/>
    </source>
</evidence>
<name>A0A9P3LC81_9APHY</name>
<dbReference type="Proteomes" id="UP000703269">
    <property type="component" value="Unassembled WGS sequence"/>
</dbReference>
<dbReference type="EMBL" id="BPQB01000015">
    <property type="protein sequence ID" value="GJE90236.1"/>
    <property type="molecule type" value="Genomic_DNA"/>
</dbReference>
<proteinExistence type="predicted"/>
<organism evidence="1 2">
    <name type="scientific">Phanerochaete sordida</name>
    <dbReference type="NCBI Taxonomy" id="48140"/>
    <lineage>
        <taxon>Eukaryota</taxon>
        <taxon>Fungi</taxon>
        <taxon>Dikarya</taxon>
        <taxon>Basidiomycota</taxon>
        <taxon>Agaricomycotina</taxon>
        <taxon>Agaricomycetes</taxon>
        <taxon>Polyporales</taxon>
        <taxon>Phanerochaetaceae</taxon>
        <taxon>Phanerochaete</taxon>
    </lineage>
</organism>
<evidence type="ECO:0000313" key="2">
    <source>
        <dbReference type="Proteomes" id="UP000703269"/>
    </source>
</evidence>
<reference evidence="1 2" key="1">
    <citation type="submission" date="2021-08" db="EMBL/GenBank/DDBJ databases">
        <title>Draft Genome Sequence of Phanerochaete sordida strain YK-624.</title>
        <authorList>
            <person name="Mori T."/>
            <person name="Dohra H."/>
            <person name="Suzuki T."/>
            <person name="Kawagishi H."/>
            <person name="Hirai H."/>
        </authorList>
    </citation>
    <scope>NUCLEOTIDE SEQUENCE [LARGE SCALE GENOMIC DNA]</scope>
    <source>
        <strain evidence="1 2">YK-624</strain>
    </source>
</reference>